<dbReference type="InParanoid" id="A0A067N394"/>
<dbReference type="HOGENOM" id="CLU_040959_2_0_1"/>
<dbReference type="OrthoDB" id="1914839at2759"/>
<evidence type="ECO:0000313" key="3">
    <source>
        <dbReference type="Proteomes" id="UP000027195"/>
    </source>
</evidence>
<dbReference type="CDD" id="cd24142">
    <property type="entry name" value="ACL4-like"/>
    <property type="match status" value="1"/>
</dbReference>
<dbReference type="Proteomes" id="UP000027195">
    <property type="component" value="Unassembled WGS sequence"/>
</dbReference>
<feature type="region of interest" description="Disordered" evidence="1">
    <location>
        <begin position="354"/>
        <end position="382"/>
    </location>
</feature>
<reference evidence="3" key="1">
    <citation type="journal article" date="2014" name="Proc. Natl. Acad. Sci. U.S.A.">
        <title>Extensive sampling of basidiomycete genomes demonstrates inadequacy of the white-rot/brown-rot paradigm for wood decay fungi.</title>
        <authorList>
            <person name="Riley R."/>
            <person name="Salamov A.A."/>
            <person name="Brown D.W."/>
            <person name="Nagy L.G."/>
            <person name="Floudas D."/>
            <person name="Held B.W."/>
            <person name="Levasseur A."/>
            <person name="Lombard V."/>
            <person name="Morin E."/>
            <person name="Otillar R."/>
            <person name="Lindquist E.A."/>
            <person name="Sun H."/>
            <person name="LaButti K.M."/>
            <person name="Schmutz J."/>
            <person name="Jabbour D."/>
            <person name="Luo H."/>
            <person name="Baker S.E."/>
            <person name="Pisabarro A.G."/>
            <person name="Walton J.D."/>
            <person name="Blanchette R.A."/>
            <person name="Henrissat B."/>
            <person name="Martin F."/>
            <person name="Cullen D."/>
            <person name="Hibbett D.S."/>
            <person name="Grigoriev I.V."/>
        </authorList>
    </citation>
    <scope>NUCLEOTIDE SEQUENCE [LARGE SCALE GENOMIC DNA]</scope>
    <source>
        <strain evidence="3">FD-172 SS1</strain>
    </source>
</reference>
<sequence>MGRTKTRQKGSITVTSSTKISSSSTAPTPAALLAKAQDLITQYDYDLAQRFIQRALEQEPENGEAREMLGFVELERGKIEAARQIFTSLVPPSPTALKNPPPAIYLSLAQLTDSDPHSALDFYQTAVDMLSVQLKGKARLNDANDGEEIEARKLVVQALVGMNCDNLLNLALQMDPQNAEALQSLASVRMSQSRPEEAKETVERAWAIWKDLDPGIPLSISLEAKRRWLPLEPIDDPLVPLIPSRLSLTRLFLELSLFAPALLVLQGILATDDQEMEAWYLEGWCFFLMGERAREGGTTIDGLGWKELMRDARDCLEACQTLHTAQCHPDEQLLQHVHELLSELDNAGIVAMPEAGQDAGGTADSDDWEDVDEEEDGDVEMG</sequence>
<name>A0A067N394_BOTB1</name>
<proteinExistence type="predicted"/>
<protein>
    <recommendedName>
        <fullName evidence="4">TPR-like protein</fullName>
    </recommendedName>
</protein>
<evidence type="ECO:0000256" key="1">
    <source>
        <dbReference type="SAM" id="MobiDB-lite"/>
    </source>
</evidence>
<evidence type="ECO:0000313" key="2">
    <source>
        <dbReference type="EMBL" id="KDQ21420.1"/>
    </source>
</evidence>
<dbReference type="AlphaFoldDB" id="A0A067N394"/>
<dbReference type="EMBL" id="KL198016">
    <property type="protein sequence ID" value="KDQ21420.1"/>
    <property type="molecule type" value="Genomic_DNA"/>
</dbReference>
<evidence type="ECO:0008006" key="4">
    <source>
        <dbReference type="Google" id="ProtNLM"/>
    </source>
</evidence>
<feature type="compositionally biased region" description="Acidic residues" evidence="1">
    <location>
        <begin position="364"/>
        <end position="382"/>
    </location>
</feature>
<dbReference type="SUPFAM" id="SSF48452">
    <property type="entry name" value="TPR-like"/>
    <property type="match status" value="2"/>
</dbReference>
<dbReference type="InterPro" id="IPR011990">
    <property type="entry name" value="TPR-like_helical_dom_sf"/>
</dbReference>
<dbReference type="STRING" id="930990.A0A067N394"/>
<organism evidence="2 3">
    <name type="scientific">Botryobasidium botryosum (strain FD-172 SS1)</name>
    <dbReference type="NCBI Taxonomy" id="930990"/>
    <lineage>
        <taxon>Eukaryota</taxon>
        <taxon>Fungi</taxon>
        <taxon>Dikarya</taxon>
        <taxon>Basidiomycota</taxon>
        <taxon>Agaricomycotina</taxon>
        <taxon>Agaricomycetes</taxon>
        <taxon>Cantharellales</taxon>
        <taxon>Botryobasidiaceae</taxon>
        <taxon>Botryobasidium</taxon>
    </lineage>
</organism>
<feature type="compositionally biased region" description="Low complexity" evidence="1">
    <location>
        <begin position="11"/>
        <end position="26"/>
    </location>
</feature>
<gene>
    <name evidence="2" type="ORF">BOTBODRAFT_168688</name>
</gene>
<keyword evidence="3" id="KW-1185">Reference proteome</keyword>
<accession>A0A067N394</accession>
<dbReference type="Pfam" id="PF14559">
    <property type="entry name" value="TPR_19"/>
    <property type="match status" value="1"/>
</dbReference>
<dbReference type="Gene3D" id="1.25.40.10">
    <property type="entry name" value="Tetratricopeptide repeat domain"/>
    <property type="match status" value="1"/>
</dbReference>
<feature type="region of interest" description="Disordered" evidence="1">
    <location>
        <begin position="1"/>
        <end position="26"/>
    </location>
</feature>
<dbReference type="FunCoup" id="A0A067N394">
    <property type="interactions" value="69"/>
</dbReference>